<dbReference type="EMBL" id="AVOT02011057">
    <property type="protein sequence ID" value="MBW0491376.1"/>
    <property type="molecule type" value="Genomic_DNA"/>
</dbReference>
<keyword evidence="3" id="KW-1185">Reference proteome</keyword>
<name>A0A9Q3CZS8_9BASI</name>
<feature type="region of interest" description="Disordered" evidence="1">
    <location>
        <begin position="68"/>
        <end position="108"/>
    </location>
</feature>
<reference evidence="2" key="1">
    <citation type="submission" date="2021-03" db="EMBL/GenBank/DDBJ databases">
        <title>Draft genome sequence of rust myrtle Austropuccinia psidii MF-1, a brazilian biotype.</title>
        <authorList>
            <person name="Quecine M.C."/>
            <person name="Pachon D.M.R."/>
            <person name="Bonatelli M.L."/>
            <person name="Correr F.H."/>
            <person name="Franceschini L.M."/>
            <person name="Leite T.F."/>
            <person name="Margarido G.R.A."/>
            <person name="Almeida C.A."/>
            <person name="Ferrarezi J.A."/>
            <person name="Labate C.A."/>
        </authorList>
    </citation>
    <scope>NUCLEOTIDE SEQUENCE</scope>
    <source>
        <strain evidence="2">MF-1</strain>
    </source>
</reference>
<evidence type="ECO:0000313" key="2">
    <source>
        <dbReference type="EMBL" id="MBW0491376.1"/>
    </source>
</evidence>
<protein>
    <submittedName>
        <fullName evidence="2">Uncharacterized protein</fullName>
    </submittedName>
</protein>
<comment type="caution">
    <text evidence="2">The sequence shown here is derived from an EMBL/GenBank/DDBJ whole genome shotgun (WGS) entry which is preliminary data.</text>
</comment>
<gene>
    <name evidence="2" type="ORF">O181_031091</name>
</gene>
<dbReference type="AlphaFoldDB" id="A0A9Q3CZS8"/>
<proteinExistence type="predicted"/>
<evidence type="ECO:0000313" key="3">
    <source>
        <dbReference type="Proteomes" id="UP000765509"/>
    </source>
</evidence>
<organism evidence="2 3">
    <name type="scientific">Austropuccinia psidii MF-1</name>
    <dbReference type="NCBI Taxonomy" id="1389203"/>
    <lineage>
        <taxon>Eukaryota</taxon>
        <taxon>Fungi</taxon>
        <taxon>Dikarya</taxon>
        <taxon>Basidiomycota</taxon>
        <taxon>Pucciniomycotina</taxon>
        <taxon>Pucciniomycetes</taxon>
        <taxon>Pucciniales</taxon>
        <taxon>Sphaerophragmiaceae</taxon>
        <taxon>Austropuccinia</taxon>
    </lineage>
</organism>
<feature type="compositionally biased region" description="Basic and acidic residues" evidence="1">
    <location>
        <begin position="7"/>
        <end position="19"/>
    </location>
</feature>
<evidence type="ECO:0000256" key="1">
    <source>
        <dbReference type="SAM" id="MobiDB-lite"/>
    </source>
</evidence>
<feature type="region of interest" description="Disordered" evidence="1">
    <location>
        <begin position="1"/>
        <end position="27"/>
    </location>
</feature>
<sequence>MSPFYKSEMRPPHHRDLGYSRDNSIQRPSTIRRNRDLKGREVEVDKSNKIWQNGPLSTFQDDFQQQHSSKGLHRIRTNYPDPSNAQIPSPMENGRQGIQPKAPLEFFF</sequence>
<accession>A0A9Q3CZS8</accession>
<dbReference type="Proteomes" id="UP000765509">
    <property type="component" value="Unassembled WGS sequence"/>
</dbReference>